<evidence type="ECO:0000313" key="1">
    <source>
        <dbReference type="EMBL" id="MBS4894061.1"/>
    </source>
</evidence>
<dbReference type="RefSeq" id="WP_278468544.1">
    <property type="nucleotide sequence ID" value="NZ_JAGZMU010000008.1"/>
</dbReference>
<reference evidence="1" key="1">
    <citation type="submission" date="2021-02" db="EMBL/GenBank/DDBJ databases">
        <title>Infant gut strain persistence is associated with maternal origin, phylogeny, and functional potential including surface adhesion and iron acquisition.</title>
        <authorList>
            <person name="Lou Y.C."/>
        </authorList>
    </citation>
    <scope>NUCLEOTIDE SEQUENCE</scope>
    <source>
        <strain evidence="1">L3_108_031G1_dasL3_108_031G1_concoct_20</strain>
    </source>
</reference>
<proteinExistence type="predicted"/>
<protein>
    <submittedName>
        <fullName evidence="1">Uncharacterized protein</fullName>
    </submittedName>
</protein>
<dbReference type="AlphaFoldDB" id="A0A942WR52"/>
<organism evidence="1 2">
    <name type="scientific">Veillonella parvula</name>
    <name type="common">Staphylococcus parvulus</name>
    <dbReference type="NCBI Taxonomy" id="29466"/>
    <lineage>
        <taxon>Bacteria</taxon>
        <taxon>Bacillati</taxon>
        <taxon>Bacillota</taxon>
        <taxon>Negativicutes</taxon>
        <taxon>Veillonellales</taxon>
        <taxon>Veillonellaceae</taxon>
        <taxon>Veillonella</taxon>
    </lineage>
</organism>
<sequence>MSTNYIRLSAPPTIFNCYCGLVSSDTNLINEKEYIIHFKCISYKPSNIVVRFKKKDNTEITLGQFNIESCEILKIVNNKNEYYCILKFRSTITAEGNILIGTNIDNTYVANEKLLDIREVALQKGGLLLPYTQGAIDLGKEISELNTKIEQLADSISLKASKIETNIMEERVSSAELKISPNQITTTVMESNKFTEFKQGIDNFQFQIKQGMNSTNVVRNGNFKNGYNHWNGHQTDSNFYWDVYTNYESYGFNGRSVLSMKNTNWYSVEKSIYSHNCYEVEKNTDYTLNFHYCVEKNIQECRVFLVLSNTLEGDSAKVYSVLNAFGGQQSDLRNDIPHTFKFNTEDYKYVWLRFDNLGMKLNSEWQIFNWFSITDIAIYKGDVGAIKFLQNPNESYGNVVKIDEDKIKCDFENGSYNSIGRKGNRWYAPGMEYPYHFLSYHEAVSITTDGTSNYITRDIKLPARFNYVDPNEISITASLKGWYKYKGEMFALESISVSTARVYRNESGTYAQVAAYGHIRRSSDFGSEGLQVNITLHVTA</sequence>
<dbReference type="Gene3D" id="2.60.120.260">
    <property type="entry name" value="Galactose-binding domain-like"/>
    <property type="match status" value="1"/>
</dbReference>
<gene>
    <name evidence="1" type="ORF">KHZ90_09860</name>
</gene>
<dbReference type="Proteomes" id="UP000778864">
    <property type="component" value="Unassembled WGS sequence"/>
</dbReference>
<accession>A0A942WR52</accession>
<evidence type="ECO:0000313" key="2">
    <source>
        <dbReference type="Proteomes" id="UP000778864"/>
    </source>
</evidence>
<comment type="caution">
    <text evidence="1">The sequence shown here is derived from an EMBL/GenBank/DDBJ whole genome shotgun (WGS) entry which is preliminary data.</text>
</comment>
<name>A0A942WR52_VEIPA</name>
<dbReference type="EMBL" id="JAGZMU010000008">
    <property type="protein sequence ID" value="MBS4894061.1"/>
    <property type="molecule type" value="Genomic_DNA"/>
</dbReference>